<evidence type="ECO:0000313" key="2">
    <source>
        <dbReference type="EMBL" id="KDR09406.1"/>
    </source>
</evidence>
<dbReference type="PANTHER" id="PTHR15976">
    <property type="entry name" value="CONSTITUTIVE COACTIVATOR OF PEROXISOME PROLIFERATOR-ACTIVATED RECEPTOR GAMMA"/>
    <property type="match status" value="1"/>
</dbReference>
<dbReference type="AlphaFoldDB" id="A0A067QKF4"/>
<evidence type="ECO:0000313" key="3">
    <source>
        <dbReference type="Proteomes" id="UP000027135"/>
    </source>
</evidence>
<dbReference type="STRING" id="136037.A0A067QKF4"/>
<dbReference type="InterPro" id="IPR026784">
    <property type="entry name" value="Coact_PPARg"/>
</dbReference>
<accession>A0A067QKF4</accession>
<keyword evidence="2" id="KW-0675">Receptor</keyword>
<keyword evidence="3" id="KW-1185">Reference proteome</keyword>
<proteinExistence type="inferred from homology"/>
<name>A0A067QKF4_ZOONE</name>
<dbReference type="GO" id="GO:0005634">
    <property type="term" value="C:nucleus"/>
    <property type="evidence" value="ECO:0007669"/>
    <property type="project" value="TreeGrafter"/>
</dbReference>
<evidence type="ECO:0000256" key="1">
    <source>
        <dbReference type="ARBA" id="ARBA00009495"/>
    </source>
</evidence>
<protein>
    <submittedName>
        <fullName evidence="2">Constitutive coactivator of peroxisome proliferator-activated receptor gamma</fullName>
    </submittedName>
</protein>
<dbReference type="InterPro" id="IPR029060">
    <property type="entry name" value="PIN-like_dom_sf"/>
</dbReference>
<dbReference type="Gene3D" id="3.40.50.1010">
    <property type="entry name" value="5'-nuclease"/>
    <property type="match status" value="1"/>
</dbReference>
<reference evidence="2 3" key="1">
    <citation type="journal article" date="2014" name="Nat. Commun.">
        <title>Molecular traces of alternative social organization in a termite genome.</title>
        <authorList>
            <person name="Terrapon N."/>
            <person name="Li C."/>
            <person name="Robertson H.M."/>
            <person name="Ji L."/>
            <person name="Meng X."/>
            <person name="Booth W."/>
            <person name="Chen Z."/>
            <person name="Childers C.P."/>
            <person name="Glastad K.M."/>
            <person name="Gokhale K."/>
            <person name="Gowin J."/>
            <person name="Gronenberg W."/>
            <person name="Hermansen R.A."/>
            <person name="Hu H."/>
            <person name="Hunt B.G."/>
            <person name="Huylmans A.K."/>
            <person name="Khalil S.M."/>
            <person name="Mitchell R.D."/>
            <person name="Munoz-Torres M.C."/>
            <person name="Mustard J.A."/>
            <person name="Pan H."/>
            <person name="Reese J.T."/>
            <person name="Scharf M.E."/>
            <person name="Sun F."/>
            <person name="Vogel H."/>
            <person name="Xiao J."/>
            <person name="Yang W."/>
            <person name="Yang Z."/>
            <person name="Yang Z."/>
            <person name="Zhou J."/>
            <person name="Zhu J."/>
            <person name="Brent C.S."/>
            <person name="Elsik C.G."/>
            <person name="Goodisman M.A."/>
            <person name="Liberles D.A."/>
            <person name="Roe R.M."/>
            <person name="Vargo E.L."/>
            <person name="Vilcinskas A."/>
            <person name="Wang J."/>
            <person name="Bornberg-Bauer E."/>
            <person name="Korb J."/>
            <person name="Zhang G."/>
            <person name="Liebig J."/>
        </authorList>
    </citation>
    <scope>NUCLEOTIDE SEQUENCE [LARGE SCALE GENOMIC DNA]</scope>
    <source>
        <tissue evidence="2">Whole organism</tissue>
    </source>
</reference>
<dbReference type="PANTHER" id="PTHR15976:SF17">
    <property type="entry name" value="CONSTITUTIVE COACTIVATOR OF PEROXISOME PROLIFERATOR-ACTIVATED RECEPTOR GAMMA"/>
    <property type="match status" value="1"/>
</dbReference>
<sequence>MGVIGLQTYMTNYCPDACYEVRITGLINSYRKATGRQPVIVVDGSSCIRHLYGPLDWILGGQLKEFADKLVTFVKAFESLGAKLVFFFDGSTVERKRFIHRYVNVMKR</sequence>
<comment type="similarity">
    <text evidence="1">Belongs to the constitutive coactivator of PPAR-gamma family.</text>
</comment>
<dbReference type="SUPFAM" id="SSF88723">
    <property type="entry name" value="PIN domain-like"/>
    <property type="match status" value="1"/>
</dbReference>
<dbReference type="Proteomes" id="UP000027135">
    <property type="component" value="Unassembled WGS sequence"/>
</dbReference>
<dbReference type="EMBL" id="KK853245">
    <property type="protein sequence ID" value="KDR09406.1"/>
    <property type="molecule type" value="Genomic_DNA"/>
</dbReference>
<dbReference type="InParanoid" id="A0A067QKF4"/>
<organism evidence="2 3">
    <name type="scientific">Zootermopsis nevadensis</name>
    <name type="common">Dampwood termite</name>
    <dbReference type="NCBI Taxonomy" id="136037"/>
    <lineage>
        <taxon>Eukaryota</taxon>
        <taxon>Metazoa</taxon>
        <taxon>Ecdysozoa</taxon>
        <taxon>Arthropoda</taxon>
        <taxon>Hexapoda</taxon>
        <taxon>Insecta</taxon>
        <taxon>Pterygota</taxon>
        <taxon>Neoptera</taxon>
        <taxon>Polyneoptera</taxon>
        <taxon>Dictyoptera</taxon>
        <taxon>Blattodea</taxon>
        <taxon>Blattoidea</taxon>
        <taxon>Termitoidae</taxon>
        <taxon>Termopsidae</taxon>
        <taxon>Zootermopsis</taxon>
    </lineage>
</organism>
<gene>
    <name evidence="2" type="ORF">L798_00683</name>
</gene>